<gene>
    <name evidence="1" type="ORF">FAEPRAM212_00030</name>
</gene>
<organism evidence="1 2">
    <name type="scientific">Faecalibacterium prausnitzii M21/2</name>
    <dbReference type="NCBI Taxonomy" id="411485"/>
    <lineage>
        <taxon>Bacteria</taxon>
        <taxon>Bacillati</taxon>
        <taxon>Bacillota</taxon>
        <taxon>Clostridia</taxon>
        <taxon>Eubacteriales</taxon>
        <taxon>Oscillospiraceae</taxon>
        <taxon>Faecalibacterium</taxon>
    </lineage>
</organism>
<sequence>MKFSVCVAYLLRIWYNKSVRKRNVGRAKKGRDGAKPP</sequence>
<dbReference type="Proteomes" id="UP000005945">
    <property type="component" value="Unassembled WGS sequence"/>
</dbReference>
<evidence type="ECO:0000313" key="2">
    <source>
        <dbReference type="Proteomes" id="UP000005945"/>
    </source>
</evidence>
<dbReference type="EMBL" id="ABED02000008">
    <property type="protein sequence ID" value="EDP23142.1"/>
    <property type="molecule type" value="Genomic_DNA"/>
</dbReference>
<name>A8S604_9FIRM</name>
<accession>A8S604</accession>
<dbReference type="AlphaFoldDB" id="A8S604"/>
<reference evidence="1 2" key="1">
    <citation type="submission" date="2007-09" db="EMBL/GenBank/DDBJ databases">
        <title>Draft genome sequence of Faecalibacterium prausnitzii M21/2.</title>
        <authorList>
            <person name="Sudarsanam P."/>
            <person name="Ley R."/>
            <person name="Guruge J."/>
            <person name="Turnbaugh P.J."/>
            <person name="Mahowald M."/>
            <person name="Liep D."/>
            <person name="Gordon J."/>
        </authorList>
    </citation>
    <scope>NUCLEOTIDE SEQUENCE [LARGE SCALE GENOMIC DNA]</scope>
    <source>
        <strain evidence="1 2">M21/2</strain>
    </source>
</reference>
<comment type="caution">
    <text evidence="1">The sequence shown here is derived from an EMBL/GenBank/DDBJ whole genome shotgun (WGS) entry which is preliminary data.</text>
</comment>
<reference evidence="1 2" key="2">
    <citation type="submission" date="2007-09" db="EMBL/GenBank/DDBJ databases">
        <authorList>
            <person name="Fulton L."/>
            <person name="Clifton S."/>
            <person name="Fulton B."/>
            <person name="Xu J."/>
            <person name="Minx P."/>
            <person name="Pepin K.H."/>
            <person name="Johnson M."/>
            <person name="Thiruvilangam P."/>
            <person name="Bhonagiri V."/>
            <person name="Nash W.E."/>
            <person name="Mardis E.R."/>
            <person name="Wilson R.K."/>
        </authorList>
    </citation>
    <scope>NUCLEOTIDE SEQUENCE [LARGE SCALE GENOMIC DNA]</scope>
    <source>
        <strain evidence="1 2">M21/2</strain>
    </source>
</reference>
<protein>
    <submittedName>
        <fullName evidence="1">Uncharacterized protein</fullName>
    </submittedName>
</protein>
<dbReference type="HOGENOM" id="CLU_3343902_0_0_9"/>
<evidence type="ECO:0000313" key="1">
    <source>
        <dbReference type="EMBL" id="EDP23142.1"/>
    </source>
</evidence>
<proteinExistence type="predicted"/>